<keyword evidence="11" id="KW-1185">Reference proteome</keyword>
<feature type="transmembrane region" description="Helical" evidence="8">
    <location>
        <begin position="7"/>
        <end position="29"/>
    </location>
</feature>
<dbReference type="SUPFAM" id="SSF103481">
    <property type="entry name" value="Multidrug resistance efflux transporter EmrE"/>
    <property type="match status" value="2"/>
</dbReference>
<reference evidence="10 11" key="1">
    <citation type="submission" date="2016-09" db="EMBL/GenBank/DDBJ databases">
        <title>Draft genome sequence for the type strain of Desulfuribacillus alkaliarsenatis AHT28, an obligately anaerobic, sulfidogenic bacterium isolated from Russian soda lake sediments.</title>
        <authorList>
            <person name="Abin C.A."/>
            <person name="Hollibaugh J.T."/>
        </authorList>
    </citation>
    <scope>NUCLEOTIDE SEQUENCE [LARGE SCALE GENOMIC DNA]</scope>
    <source>
        <strain evidence="10 11">AHT28</strain>
    </source>
</reference>
<feature type="transmembrane region" description="Helical" evidence="8">
    <location>
        <begin position="41"/>
        <end position="62"/>
    </location>
</feature>
<feature type="domain" description="EamA" evidence="9">
    <location>
        <begin position="11"/>
        <end position="146"/>
    </location>
</feature>
<feature type="transmembrane region" description="Helical" evidence="8">
    <location>
        <begin position="244"/>
        <end position="263"/>
    </location>
</feature>
<dbReference type="InterPro" id="IPR004626">
    <property type="entry name" value="RarD"/>
</dbReference>
<name>A0A1E5G3E8_9FIRM</name>
<evidence type="ECO:0000256" key="2">
    <source>
        <dbReference type="ARBA" id="ARBA00007362"/>
    </source>
</evidence>
<feature type="transmembrane region" description="Helical" evidence="8">
    <location>
        <begin position="181"/>
        <end position="198"/>
    </location>
</feature>
<keyword evidence="6 8" id="KW-1133">Transmembrane helix</keyword>
<dbReference type="Pfam" id="PF00892">
    <property type="entry name" value="EamA"/>
    <property type="match status" value="1"/>
</dbReference>
<dbReference type="RefSeq" id="WP_069642981.1">
    <property type="nucleotide sequence ID" value="NZ_MIJE01000011.1"/>
</dbReference>
<evidence type="ECO:0000313" key="11">
    <source>
        <dbReference type="Proteomes" id="UP000094296"/>
    </source>
</evidence>
<feature type="transmembrane region" description="Helical" evidence="8">
    <location>
        <begin position="269"/>
        <end position="287"/>
    </location>
</feature>
<feature type="transmembrane region" description="Helical" evidence="8">
    <location>
        <begin position="106"/>
        <end position="122"/>
    </location>
</feature>
<organism evidence="10 11">
    <name type="scientific">Desulfuribacillus alkaliarsenatis</name>
    <dbReference type="NCBI Taxonomy" id="766136"/>
    <lineage>
        <taxon>Bacteria</taxon>
        <taxon>Bacillati</taxon>
        <taxon>Bacillota</taxon>
        <taxon>Desulfuribacillia</taxon>
        <taxon>Desulfuribacillales</taxon>
        <taxon>Desulfuribacillaceae</taxon>
        <taxon>Desulfuribacillus</taxon>
    </lineage>
</organism>
<feature type="transmembrane region" description="Helical" evidence="8">
    <location>
        <begin position="74"/>
        <end position="94"/>
    </location>
</feature>
<dbReference type="InterPro" id="IPR000620">
    <property type="entry name" value="EamA_dom"/>
</dbReference>
<feature type="transmembrane region" description="Helical" evidence="8">
    <location>
        <begin position="129"/>
        <end position="146"/>
    </location>
</feature>
<accession>A0A1E5G3E8</accession>
<keyword evidence="3" id="KW-0813">Transport</keyword>
<feature type="transmembrane region" description="Helical" evidence="8">
    <location>
        <begin position="204"/>
        <end position="232"/>
    </location>
</feature>
<dbReference type="STRING" id="766136.BHF68_04750"/>
<dbReference type="EMBL" id="MIJE01000011">
    <property type="protein sequence ID" value="OEF97583.1"/>
    <property type="molecule type" value="Genomic_DNA"/>
</dbReference>
<evidence type="ECO:0000256" key="4">
    <source>
        <dbReference type="ARBA" id="ARBA00022475"/>
    </source>
</evidence>
<evidence type="ECO:0000256" key="5">
    <source>
        <dbReference type="ARBA" id="ARBA00022692"/>
    </source>
</evidence>
<dbReference type="PANTHER" id="PTHR22911:SF137">
    <property type="entry name" value="SOLUTE CARRIER FAMILY 35 MEMBER G2-RELATED"/>
    <property type="match status" value="1"/>
</dbReference>
<protein>
    <submittedName>
        <fullName evidence="10">Transporter</fullName>
    </submittedName>
</protein>
<dbReference type="PANTHER" id="PTHR22911">
    <property type="entry name" value="ACYL-MALONYL CONDENSING ENZYME-RELATED"/>
    <property type="match status" value="1"/>
</dbReference>
<feature type="transmembrane region" description="Helical" evidence="8">
    <location>
        <begin position="152"/>
        <end position="169"/>
    </location>
</feature>
<evidence type="ECO:0000256" key="1">
    <source>
        <dbReference type="ARBA" id="ARBA00004651"/>
    </source>
</evidence>
<evidence type="ECO:0000256" key="3">
    <source>
        <dbReference type="ARBA" id="ARBA00022448"/>
    </source>
</evidence>
<dbReference type="Proteomes" id="UP000094296">
    <property type="component" value="Unassembled WGS sequence"/>
</dbReference>
<comment type="caution">
    <text evidence="10">The sequence shown here is derived from an EMBL/GenBank/DDBJ whole genome shotgun (WGS) entry which is preliminary data.</text>
</comment>
<dbReference type="AlphaFoldDB" id="A0A1E5G3E8"/>
<evidence type="ECO:0000256" key="7">
    <source>
        <dbReference type="ARBA" id="ARBA00023136"/>
    </source>
</evidence>
<dbReference type="GO" id="GO:0005886">
    <property type="term" value="C:plasma membrane"/>
    <property type="evidence" value="ECO:0007669"/>
    <property type="project" value="UniProtKB-SubCell"/>
</dbReference>
<comment type="subcellular location">
    <subcellularLocation>
        <location evidence="1">Cell membrane</location>
        <topology evidence="1">Multi-pass membrane protein</topology>
    </subcellularLocation>
</comment>
<sequence>MDQGQKVQVAGVSFALLAYIAWGVLPLYWKLLESVPAAEILAHRIVWSFVFVIGILAIYGRWEDIKVTLSSRKNRLAMLVCSLLISGNWFTYIYAVNSNQLVEASFGYYISPLFSMFLAITILKERLNFWQGVALIFAATGVLIIAVQHGSIPWIALILTVSFGFYGLVKKMVKFDSMTGLATETAFVTPVALIYIIFLQQDGIGSFTFAFDSITLLLMGAGIATAMPLLWFAQAANRIKLSTISFIQYLAPTISLGIGIFLFREPFTLVHAVSFAFIWCALAIYSCSNTKAMLWLRERIIATIQIYKGQGKTASIEPVQTTITNIEEVKHD</sequence>
<evidence type="ECO:0000259" key="9">
    <source>
        <dbReference type="Pfam" id="PF00892"/>
    </source>
</evidence>
<keyword evidence="7 8" id="KW-0472">Membrane</keyword>
<evidence type="ECO:0000256" key="8">
    <source>
        <dbReference type="SAM" id="Phobius"/>
    </source>
</evidence>
<keyword evidence="4" id="KW-1003">Cell membrane</keyword>
<dbReference type="OrthoDB" id="369870at2"/>
<evidence type="ECO:0000256" key="6">
    <source>
        <dbReference type="ARBA" id="ARBA00022989"/>
    </source>
</evidence>
<gene>
    <name evidence="10" type="ORF">BHF68_04750</name>
</gene>
<dbReference type="InterPro" id="IPR037185">
    <property type="entry name" value="EmrE-like"/>
</dbReference>
<keyword evidence="5 8" id="KW-0812">Transmembrane</keyword>
<evidence type="ECO:0000313" key="10">
    <source>
        <dbReference type="EMBL" id="OEF97583.1"/>
    </source>
</evidence>
<comment type="similarity">
    <text evidence="2">Belongs to the EamA transporter family.</text>
</comment>
<proteinExistence type="inferred from homology"/>
<dbReference type="NCBIfam" id="TIGR00688">
    <property type="entry name" value="rarD"/>
    <property type="match status" value="1"/>
</dbReference>